<dbReference type="OrthoDB" id="10047991at2759"/>
<dbReference type="Proteomes" id="UP000186922">
    <property type="component" value="Unassembled WGS sequence"/>
</dbReference>
<evidence type="ECO:0000313" key="1">
    <source>
        <dbReference type="EMBL" id="GAU89527.1"/>
    </source>
</evidence>
<sequence length="152" mass="16684">MLTLIHHNANNVLLNNNNWTGLSRTSLYQCQESAVTAKSKFGRKTSIEIFERYHPESHRPLFAMDSRRVAALLMVISMVLFSLDKAEAASKHCTWHGTAPICLPSCPHDKQVIKESACGKAKLACCITGTKKLCCPKSLGNIDPALAEAMAD</sequence>
<accession>A0A1D1UQI0</accession>
<organism evidence="1 2">
    <name type="scientific">Ramazzottius varieornatus</name>
    <name type="common">Water bear</name>
    <name type="synonym">Tardigrade</name>
    <dbReference type="NCBI Taxonomy" id="947166"/>
    <lineage>
        <taxon>Eukaryota</taxon>
        <taxon>Metazoa</taxon>
        <taxon>Ecdysozoa</taxon>
        <taxon>Tardigrada</taxon>
        <taxon>Eutardigrada</taxon>
        <taxon>Parachela</taxon>
        <taxon>Hypsibioidea</taxon>
        <taxon>Ramazzottiidae</taxon>
        <taxon>Ramazzottius</taxon>
    </lineage>
</organism>
<dbReference type="AlphaFoldDB" id="A0A1D1UQI0"/>
<evidence type="ECO:0000313" key="2">
    <source>
        <dbReference type="Proteomes" id="UP000186922"/>
    </source>
</evidence>
<dbReference type="EMBL" id="BDGG01000001">
    <property type="protein sequence ID" value="GAU89527.1"/>
    <property type="molecule type" value="Genomic_DNA"/>
</dbReference>
<keyword evidence="2" id="KW-1185">Reference proteome</keyword>
<gene>
    <name evidence="1" type="primary">RvY_02070-1</name>
    <name evidence="1" type="synonym">RvY_02070.1</name>
    <name evidence="1" type="ORF">RvY_02070</name>
</gene>
<reference evidence="1 2" key="1">
    <citation type="journal article" date="2016" name="Nat. Commun.">
        <title>Extremotolerant tardigrade genome and improved radiotolerance of human cultured cells by tardigrade-unique protein.</title>
        <authorList>
            <person name="Hashimoto T."/>
            <person name="Horikawa D.D."/>
            <person name="Saito Y."/>
            <person name="Kuwahara H."/>
            <person name="Kozuka-Hata H."/>
            <person name="Shin-I T."/>
            <person name="Minakuchi Y."/>
            <person name="Ohishi K."/>
            <person name="Motoyama A."/>
            <person name="Aizu T."/>
            <person name="Enomoto A."/>
            <person name="Kondo K."/>
            <person name="Tanaka S."/>
            <person name="Hara Y."/>
            <person name="Koshikawa S."/>
            <person name="Sagara H."/>
            <person name="Miura T."/>
            <person name="Yokobori S."/>
            <person name="Miyagawa K."/>
            <person name="Suzuki Y."/>
            <person name="Kubo T."/>
            <person name="Oyama M."/>
            <person name="Kohara Y."/>
            <person name="Fujiyama A."/>
            <person name="Arakawa K."/>
            <person name="Katayama T."/>
            <person name="Toyoda A."/>
            <person name="Kunieda T."/>
        </authorList>
    </citation>
    <scope>NUCLEOTIDE SEQUENCE [LARGE SCALE GENOMIC DNA]</scope>
    <source>
        <strain evidence="1 2">YOKOZUNA-1</strain>
    </source>
</reference>
<comment type="caution">
    <text evidence="1">The sequence shown here is derived from an EMBL/GenBank/DDBJ whole genome shotgun (WGS) entry which is preliminary data.</text>
</comment>
<proteinExistence type="predicted"/>
<protein>
    <submittedName>
        <fullName evidence="1">Uncharacterized protein</fullName>
    </submittedName>
</protein>
<name>A0A1D1UQI0_RAMVA</name>